<feature type="transmembrane region" description="Helical" evidence="2">
    <location>
        <begin position="197"/>
        <end position="215"/>
    </location>
</feature>
<dbReference type="SUPFAM" id="SSF141868">
    <property type="entry name" value="EAL domain-like"/>
    <property type="match status" value="1"/>
</dbReference>
<dbReference type="EMBL" id="BAAAYN010000082">
    <property type="protein sequence ID" value="GAA3398415.1"/>
    <property type="molecule type" value="Genomic_DNA"/>
</dbReference>
<feature type="transmembrane region" description="Helical" evidence="2">
    <location>
        <begin position="97"/>
        <end position="118"/>
    </location>
</feature>
<feature type="transmembrane region" description="Helical" evidence="2">
    <location>
        <begin position="261"/>
        <end position="281"/>
    </location>
</feature>
<dbReference type="SMART" id="SM00267">
    <property type="entry name" value="GGDEF"/>
    <property type="match status" value="1"/>
</dbReference>
<sequence length="798" mass="83505">MACAGRPVRTLAGWLLFAVVLVSLHVWPERAAALYSASIMLITACGTILHGTTAWRSTGRARRVWSMAAVALGCWAVTEISVGVPTVATGDPPTPSLAANLLNLVGLVCAVIAMLLIPGAPRDRFGRLRMLLDGVVAAAALSGVVWMLVLNPLIEGAGSVPSPFLMAYPVAATGVLAVGVVLLAGQPVRWTTAVTRVTAGVVALTLSLLLEMMSAVADQPWLYALSLDGYLIAAALLALAARAPLPDDQERIWQPAGAGMLLPYAPVAALFLTAAGFTAAGQTLDPPATGSALIMTAAVLARQLLALRANARLTEDLAAQRAQLIFEATHDALTALPNRARLQAALADLAQAEGDPDPDGTAATSVQQSSLLMIDLDGFKSVNDTLGHATGDQLLVVVADRIRRAVAAHGEDALPVRLGGDEFAVLRRGGGAPAAVELAQDLVLSIGTPMSLDGHPATVGASIGIAAHGRAERMLHDADVALYEAKARGKGHYRLFDERLSAAVAARRSLEADLGGALGGEQLALEYQPVVDLMSGEAHRCEALLRWNHPTRGRLTPDHFLTAAQNVGLLPALDRWVLGTAAAQVATWRRVDPEYAVSVNASAAYLASGTLPRDMRRVLETHGLPGSALTVEVTESSLIANLDATAGLLAELRELGVRVALDDFGVGYSSLTYLRQLPVDVVKLDRSFTRELGTGPDAVILVDGVLDLAYRLGLETVAEGVETDEQADQLRALGCRNAQGFRFGPPRPPDDTHPPAAGDGVAPDRGLHPVDVDPVEAVDAVDVLTPVSPADRRSEAAR</sequence>
<comment type="caution">
    <text evidence="5">The sequence shown here is derived from an EMBL/GenBank/DDBJ whole genome shotgun (WGS) entry which is preliminary data.</text>
</comment>
<dbReference type="RefSeq" id="WP_345733741.1">
    <property type="nucleotide sequence ID" value="NZ_BAAAYN010000082.1"/>
</dbReference>
<keyword evidence="6" id="KW-1185">Reference proteome</keyword>
<proteinExistence type="predicted"/>
<keyword evidence="2" id="KW-0472">Membrane</keyword>
<dbReference type="PROSITE" id="PS50887">
    <property type="entry name" value="GGDEF"/>
    <property type="match status" value="1"/>
</dbReference>
<feature type="transmembrane region" description="Helical" evidence="2">
    <location>
        <begin position="166"/>
        <end position="185"/>
    </location>
</feature>
<feature type="transmembrane region" description="Helical" evidence="2">
    <location>
        <begin position="64"/>
        <end position="85"/>
    </location>
</feature>
<dbReference type="InterPro" id="IPR043128">
    <property type="entry name" value="Rev_trsase/Diguanyl_cyclase"/>
</dbReference>
<gene>
    <name evidence="5" type="ORF">GCM10020369_81920</name>
</gene>
<name>A0ABP6TCV8_9ACTN</name>
<dbReference type="Gene3D" id="3.30.70.270">
    <property type="match status" value="1"/>
</dbReference>
<keyword evidence="2" id="KW-0812">Transmembrane</keyword>
<dbReference type="InterPro" id="IPR052155">
    <property type="entry name" value="Biofilm_reg_signaling"/>
</dbReference>
<evidence type="ECO:0000259" key="4">
    <source>
        <dbReference type="PROSITE" id="PS50887"/>
    </source>
</evidence>
<evidence type="ECO:0000256" key="2">
    <source>
        <dbReference type="SAM" id="Phobius"/>
    </source>
</evidence>
<evidence type="ECO:0000256" key="1">
    <source>
        <dbReference type="SAM" id="MobiDB-lite"/>
    </source>
</evidence>
<dbReference type="PANTHER" id="PTHR44757:SF2">
    <property type="entry name" value="BIOFILM ARCHITECTURE MAINTENANCE PROTEIN MBAA"/>
    <property type="match status" value="1"/>
</dbReference>
<feature type="domain" description="EAL" evidence="3">
    <location>
        <begin position="507"/>
        <end position="760"/>
    </location>
</feature>
<keyword evidence="2" id="KW-1133">Transmembrane helix</keyword>
<dbReference type="PANTHER" id="PTHR44757">
    <property type="entry name" value="DIGUANYLATE CYCLASE DGCP"/>
    <property type="match status" value="1"/>
</dbReference>
<evidence type="ECO:0000313" key="6">
    <source>
        <dbReference type="Proteomes" id="UP001501676"/>
    </source>
</evidence>
<feature type="transmembrane region" description="Helical" evidence="2">
    <location>
        <begin position="130"/>
        <end position="154"/>
    </location>
</feature>
<organism evidence="5 6">
    <name type="scientific">Cryptosporangium minutisporangium</name>
    <dbReference type="NCBI Taxonomy" id="113569"/>
    <lineage>
        <taxon>Bacteria</taxon>
        <taxon>Bacillati</taxon>
        <taxon>Actinomycetota</taxon>
        <taxon>Actinomycetes</taxon>
        <taxon>Cryptosporangiales</taxon>
        <taxon>Cryptosporangiaceae</taxon>
        <taxon>Cryptosporangium</taxon>
    </lineage>
</organism>
<dbReference type="CDD" id="cd01949">
    <property type="entry name" value="GGDEF"/>
    <property type="match status" value="1"/>
</dbReference>
<dbReference type="InterPro" id="IPR000160">
    <property type="entry name" value="GGDEF_dom"/>
</dbReference>
<dbReference type="InterPro" id="IPR029787">
    <property type="entry name" value="Nucleotide_cyclase"/>
</dbReference>
<feature type="transmembrane region" description="Helical" evidence="2">
    <location>
        <begin position="33"/>
        <end position="52"/>
    </location>
</feature>
<dbReference type="Pfam" id="PF00563">
    <property type="entry name" value="EAL"/>
    <property type="match status" value="1"/>
</dbReference>
<dbReference type="Pfam" id="PF00990">
    <property type="entry name" value="GGDEF"/>
    <property type="match status" value="1"/>
</dbReference>
<dbReference type="NCBIfam" id="TIGR00254">
    <property type="entry name" value="GGDEF"/>
    <property type="match status" value="1"/>
</dbReference>
<dbReference type="Gene3D" id="3.20.20.450">
    <property type="entry name" value="EAL domain"/>
    <property type="match status" value="1"/>
</dbReference>
<dbReference type="PROSITE" id="PS50883">
    <property type="entry name" value="EAL"/>
    <property type="match status" value="1"/>
</dbReference>
<accession>A0ABP6TCV8</accession>
<dbReference type="Proteomes" id="UP001501676">
    <property type="component" value="Unassembled WGS sequence"/>
</dbReference>
<dbReference type="SMART" id="SM00052">
    <property type="entry name" value="EAL"/>
    <property type="match status" value="1"/>
</dbReference>
<dbReference type="CDD" id="cd01948">
    <property type="entry name" value="EAL"/>
    <property type="match status" value="1"/>
</dbReference>
<dbReference type="InterPro" id="IPR035919">
    <property type="entry name" value="EAL_sf"/>
</dbReference>
<evidence type="ECO:0000313" key="5">
    <source>
        <dbReference type="EMBL" id="GAA3398415.1"/>
    </source>
</evidence>
<dbReference type="InterPro" id="IPR001633">
    <property type="entry name" value="EAL_dom"/>
</dbReference>
<protein>
    <submittedName>
        <fullName evidence="5">Uncharacterized protein</fullName>
    </submittedName>
</protein>
<dbReference type="SUPFAM" id="SSF55073">
    <property type="entry name" value="Nucleotide cyclase"/>
    <property type="match status" value="1"/>
</dbReference>
<feature type="region of interest" description="Disordered" evidence="1">
    <location>
        <begin position="738"/>
        <end position="798"/>
    </location>
</feature>
<feature type="domain" description="GGDEF" evidence="4">
    <location>
        <begin position="367"/>
        <end position="498"/>
    </location>
</feature>
<feature type="transmembrane region" description="Helical" evidence="2">
    <location>
        <begin position="7"/>
        <end position="27"/>
    </location>
</feature>
<feature type="transmembrane region" description="Helical" evidence="2">
    <location>
        <begin position="221"/>
        <end position="240"/>
    </location>
</feature>
<evidence type="ECO:0000259" key="3">
    <source>
        <dbReference type="PROSITE" id="PS50883"/>
    </source>
</evidence>
<reference evidence="6" key="1">
    <citation type="journal article" date="2019" name="Int. J. Syst. Evol. Microbiol.">
        <title>The Global Catalogue of Microorganisms (GCM) 10K type strain sequencing project: providing services to taxonomists for standard genome sequencing and annotation.</title>
        <authorList>
            <consortium name="The Broad Institute Genomics Platform"/>
            <consortium name="The Broad Institute Genome Sequencing Center for Infectious Disease"/>
            <person name="Wu L."/>
            <person name="Ma J."/>
        </authorList>
    </citation>
    <scope>NUCLEOTIDE SEQUENCE [LARGE SCALE GENOMIC DNA]</scope>
    <source>
        <strain evidence="6">JCM 9458</strain>
    </source>
</reference>